<dbReference type="InterPro" id="IPR000330">
    <property type="entry name" value="SNF2_N"/>
</dbReference>
<gene>
    <name evidence="5" type="ORF">EDD36DRAFT_463665</name>
</gene>
<feature type="domain" description="SNF2 N-terminal" evidence="4">
    <location>
        <begin position="280"/>
        <end position="336"/>
    </location>
</feature>
<feature type="region of interest" description="Disordered" evidence="3">
    <location>
        <begin position="1"/>
        <end position="21"/>
    </location>
</feature>
<evidence type="ECO:0000313" key="5">
    <source>
        <dbReference type="EMBL" id="KAI1613794.1"/>
    </source>
</evidence>
<protein>
    <recommendedName>
        <fullName evidence="4">SNF2 N-terminal domain-containing protein</fullName>
    </recommendedName>
</protein>
<evidence type="ECO:0000313" key="6">
    <source>
        <dbReference type="Proteomes" id="UP001203852"/>
    </source>
</evidence>
<dbReference type="SUPFAM" id="SSF52540">
    <property type="entry name" value="P-loop containing nucleoside triphosphate hydrolases"/>
    <property type="match status" value="1"/>
</dbReference>
<evidence type="ECO:0000256" key="1">
    <source>
        <dbReference type="ARBA" id="ARBA00022741"/>
    </source>
</evidence>
<keyword evidence="1" id="KW-0547">Nucleotide-binding</keyword>
<reference evidence="5" key="1">
    <citation type="journal article" date="2022" name="bioRxiv">
        <title>Deciphering the potential niche of two novel black yeast fungi from a biological soil crust based on their genomes, phenotypes, and melanin regulation.</title>
        <authorList>
            <consortium name="DOE Joint Genome Institute"/>
            <person name="Carr E.C."/>
            <person name="Barton Q."/>
            <person name="Grambo S."/>
            <person name="Sullivan M."/>
            <person name="Renfro C.M."/>
            <person name="Kuo A."/>
            <person name="Pangilinan J."/>
            <person name="Lipzen A."/>
            <person name="Keymanesh K."/>
            <person name="Savage E."/>
            <person name="Barry K."/>
            <person name="Grigoriev I.V."/>
            <person name="Riekhof W.R."/>
            <person name="Harris S.S."/>
        </authorList>
    </citation>
    <scope>NUCLEOTIDE SEQUENCE</scope>
    <source>
        <strain evidence="5">JF 03-4F</strain>
    </source>
</reference>
<dbReference type="InterPro" id="IPR027417">
    <property type="entry name" value="P-loop_NTPase"/>
</dbReference>
<dbReference type="Proteomes" id="UP001203852">
    <property type="component" value="Unassembled WGS sequence"/>
</dbReference>
<dbReference type="Pfam" id="PF00176">
    <property type="entry name" value="SNF2-rel_dom"/>
    <property type="match status" value="1"/>
</dbReference>
<feature type="compositionally biased region" description="Basic and acidic residues" evidence="3">
    <location>
        <begin position="73"/>
        <end position="95"/>
    </location>
</feature>
<keyword evidence="2" id="KW-0067">ATP-binding</keyword>
<evidence type="ECO:0000256" key="3">
    <source>
        <dbReference type="SAM" id="MobiDB-lite"/>
    </source>
</evidence>
<dbReference type="Gene3D" id="3.40.50.10810">
    <property type="entry name" value="Tandem AAA-ATPase domain"/>
    <property type="match status" value="1"/>
</dbReference>
<proteinExistence type="predicted"/>
<dbReference type="InterPro" id="IPR038718">
    <property type="entry name" value="SNF2-like_sf"/>
</dbReference>
<dbReference type="GO" id="GO:0005524">
    <property type="term" value="F:ATP binding"/>
    <property type="evidence" value="ECO:0007669"/>
    <property type="project" value="InterPro"/>
</dbReference>
<sequence>MSRVGGALAASRMFDITGENERQMVTLKPKVKALQAEKENLEAVYLPPLSDSDDSNDDSGLPGLSYSESESATVRKDQADKFEKSRKSSKDKSLSEEIVLSDDESGSTDRSTGSSSESDEVHAPRKSRYPAGFKGERWDQWKDRQVNLQKLLNLDRFHETEFCFAGFWARGHDMPVYCLSWHGSWETARGVPTMLSSKVHTAIWGSHQSNRINHYRKQEENTKVQRRVLSGTAGRRHHRKLWVVYGGEFVILRIYYGSDKTLSSDIDQEIRLRFSTSKFAGLFHRVICDEGHKLKNCRTRNATAIDKLYAPKKWIVTATPMINSVADLLGYLYLFWNPAWKLLMDRLDGWEIPTTAEELYKEETLVTFREKCPNYQAKFGEVPLFMFDPQPYAALINSGKMSVAKTASRVLHALLSRLQLRWTMASKIQLGNDLTYQPGINVIFQSPILCLPSWSYGHQMKPWLPEL</sequence>
<feature type="region of interest" description="Disordered" evidence="3">
    <location>
        <begin position="44"/>
        <end position="131"/>
    </location>
</feature>
<name>A0AAN6IFQ3_9EURO</name>
<keyword evidence="6" id="KW-1185">Reference proteome</keyword>
<dbReference type="EMBL" id="MU404353">
    <property type="protein sequence ID" value="KAI1613794.1"/>
    <property type="molecule type" value="Genomic_DNA"/>
</dbReference>
<evidence type="ECO:0000256" key="2">
    <source>
        <dbReference type="ARBA" id="ARBA00022840"/>
    </source>
</evidence>
<organism evidence="5 6">
    <name type="scientific">Exophiala viscosa</name>
    <dbReference type="NCBI Taxonomy" id="2486360"/>
    <lineage>
        <taxon>Eukaryota</taxon>
        <taxon>Fungi</taxon>
        <taxon>Dikarya</taxon>
        <taxon>Ascomycota</taxon>
        <taxon>Pezizomycotina</taxon>
        <taxon>Eurotiomycetes</taxon>
        <taxon>Chaetothyriomycetidae</taxon>
        <taxon>Chaetothyriales</taxon>
        <taxon>Herpotrichiellaceae</taxon>
        <taxon>Exophiala</taxon>
    </lineage>
</organism>
<comment type="caution">
    <text evidence="5">The sequence shown here is derived from an EMBL/GenBank/DDBJ whole genome shotgun (WGS) entry which is preliminary data.</text>
</comment>
<dbReference type="AlphaFoldDB" id="A0AAN6IFQ3"/>
<evidence type="ECO:0000259" key="4">
    <source>
        <dbReference type="Pfam" id="PF00176"/>
    </source>
</evidence>
<accession>A0AAN6IFQ3</accession>